<dbReference type="Proteomes" id="UP000283895">
    <property type="component" value="Unassembled WGS sequence"/>
</dbReference>
<keyword evidence="4" id="KW-0677">Repeat</keyword>
<evidence type="ECO:0000256" key="5">
    <source>
        <dbReference type="ARBA" id="ARBA00023242"/>
    </source>
</evidence>
<dbReference type="STRING" id="356882.A0A423WK44"/>
<dbReference type="PANTHER" id="PTHR15651:SF7">
    <property type="entry name" value="ARMADILLO REPEAT-CONTAINING PROTEIN 8"/>
    <property type="match status" value="1"/>
</dbReference>
<dbReference type="GO" id="GO:0005634">
    <property type="term" value="C:nucleus"/>
    <property type="evidence" value="ECO:0007669"/>
    <property type="project" value="UniProtKB-SubCell"/>
</dbReference>
<dbReference type="OrthoDB" id="5559898at2759"/>
<feature type="compositionally biased region" description="Basic residues" evidence="6">
    <location>
        <begin position="594"/>
        <end position="604"/>
    </location>
</feature>
<evidence type="ECO:0000313" key="8">
    <source>
        <dbReference type="Proteomes" id="UP000283895"/>
    </source>
</evidence>
<protein>
    <recommendedName>
        <fullName evidence="9">Armadillo repeat-containing protein 8</fullName>
    </recommendedName>
</protein>
<sequence>MARVTNLTLLSHDRGEQLSAWRALKNEIIGHKQRKEKWIENGVLEPVVKVLNTSRSTTSINGKDSRGRAPPSRPLTGEEAVRLQALQILASLANGGFAFLAPIHAAGALSVIISNIPPIDNPPQVVVAALRAAINIAEASTLALPTSAIDIANLADMVFVPALLDAFRDILTTPATSHLLQTQRNSVAKLIGLLCREERHQIDLADFGILEALATNLASVVVARGFVIPGAEIIAQQEGVLDVVPEPAAPGTDVTAIFEALTAIIGDSRWRASVLVYAPAMLAVFPHPGSPQRSKGMKSCANSFEVAGLSNIASKDLGAMDCLLPIVPEYQIKGTTITPFAPLGVSPSRDYRASSKAPSINWLPSSLNWDPAQADILVSNTEGEVEETESPLIPWLIYTVRASEGMERIMAASVLTSLFKSGFANKSREAYIGELIVPILLQTLEDIGPASGGPTEDVETAANRLIIERSLGILSKLIIDSEFLQKCAYDCSGIKTVSSHLKAAYEPLTGKSIRPWRPASQQEKAGEREIGLPMSRLGPRGQLPLQAHHIRVRENALKAVAALTASKDDYRKAVVEQDLVPYIVESLSSTPSKPKGKERPKSRKRDLEEGDGEFDAAYGANPTTVIIAACHALRMLSRSVSILRTTLEDNGIAIPTFRLLSHTEIDVQIAASGIMANLVTDIAPMRERLNEVGVMPLLCEKTLSENPALRLNALWALKHWVLGVGVEAKKECLEELRAGWLVQLICDDKEDEALYARTAKNDNEDVEMDQTGEESRRSVSSLLRDPSTTASSGDQARTPRLRHAQQKVAALRETELNPTRKVRDDDLAVQEQGLNFVRNLIGPMASATDSAREHADMIDHLFSVLGQDRFFEIMHSKLQLKYLHPFGRRSSSHRDSRVLYPQARIVAAVVYILVHMAASVPRHRQILISQTKLLTDLGKQFQSKDKEVRVALCHLITNLTWRDDPDDEDSSRQRAGELRKLGLLNKLQTLERDDGELDVRERAKAAIWQIDNEKPRGF</sequence>
<dbReference type="GO" id="GO:0043161">
    <property type="term" value="P:proteasome-mediated ubiquitin-dependent protein catabolic process"/>
    <property type="evidence" value="ECO:0007669"/>
    <property type="project" value="TreeGrafter"/>
</dbReference>
<evidence type="ECO:0000313" key="7">
    <source>
        <dbReference type="EMBL" id="ROW03805.1"/>
    </source>
</evidence>
<dbReference type="AlphaFoldDB" id="A0A423WK44"/>
<keyword evidence="5" id="KW-0539">Nucleus</keyword>
<dbReference type="SUPFAM" id="SSF48371">
    <property type="entry name" value="ARM repeat"/>
    <property type="match status" value="2"/>
</dbReference>
<evidence type="ECO:0000256" key="3">
    <source>
        <dbReference type="ARBA" id="ARBA00022490"/>
    </source>
</evidence>
<feature type="region of interest" description="Disordered" evidence="6">
    <location>
        <begin position="587"/>
        <end position="615"/>
    </location>
</feature>
<name>A0A423WK44_9PEZI</name>
<dbReference type="EMBL" id="LKEA01000015">
    <property type="protein sequence ID" value="ROW03805.1"/>
    <property type="molecule type" value="Genomic_DNA"/>
</dbReference>
<dbReference type="InterPro" id="IPR038739">
    <property type="entry name" value="ARMC8/Vid28"/>
</dbReference>
<comment type="subcellular location">
    <subcellularLocation>
        <location evidence="2">Cytoplasm</location>
    </subcellularLocation>
    <subcellularLocation>
        <location evidence="1">Nucleus</location>
    </subcellularLocation>
</comment>
<gene>
    <name evidence="7" type="ORF">VMCG_05460</name>
</gene>
<feature type="region of interest" description="Disordered" evidence="6">
    <location>
        <begin position="55"/>
        <end position="75"/>
    </location>
</feature>
<evidence type="ECO:0000256" key="2">
    <source>
        <dbReference type="ARBA" id="ARBA00004496"/>
    </source>
</evidence>
<comment type="caution">
    <text evidence="7">The sequence shown here is derived from an EMBL/GenBank/DDBJ whole genome shotgun (WGS) entry which is preliminary data.</text>
</comment>
<reference evidence="7 8" key="1">
    <citation type="submission" date="2015-09" db="EMBL/GenBank/DDBJ databases">
        <title>Host preference determinants of Valsa canker pathogens revealed by comparative genomics.</title>
        <authorList>
            <person name="Yin Z."/>
            <person name="Huang L."/>
        </authorList>
    </citation>
    <scope>NUCLEOTIDE SEQUENCE [LARGE SCALE GENOMIC DNA]</scope>
    <source>
        <strain evidence="7 8">03-1</strain>
    </source>
</reference>
<dbReference type="GO" id="GO:0034657">
    <property type="term" value="C:GID complex"/>
    <property type="evidence" value="ECO:0007669"/>
    <property type="project" value="TreeGrafter"/>
</dbReference>
<feature type="region of interest" description="Disordered" evidence="6">
    <location>
        <begin position="757"/>
        <end position="803"/>
    </location>
</feature>
<proteinExistence type="predicted"/>
<keyword evidence="8" id="KW-1185">Reference proteome</keyword>
<dbReference type="InterPro" id="IPR016024">
    <property type="entry name" value="ARM-type_fold"/>
</dbReference>
<evidence type="ECO:0000256" key="1">
    <source>
        <dbReference type="ARBA" id="ARBA00004123"/>
    </source>
</evidence>
<evidence type="ECO:0008006" key="9">
    <source>
        <dbReference type="Google" id="ProtNLM"/>
    </source>
</evidence>
<evidence type="ECO:0000256" key="4">
    <source>
        <dbReference type="ARBA" id="ARBA00022737"/>
    </source>
</evidence>
<dbReference type="PANTHER" id="PTHR15651">
    <property type="entry name" value="ARMADILLO REPEAT-CONTAINING PROTEIN 8"/>
    <property type="match status" value="1"/>
</dbReference>
<evidence type="ECO:0000256" key="6">
    <source>
        <dbReference type="SAM" id="MobiDB-lite"/>
    </source>
</evidence>
<dbReference type="InterPro" id="IPR011989">
    <property type="entry name" value="ARM-like"/>
</dbReference>
<keyword evidence="3" id="KW-0963">Cytoplasm</keyword>
<accession>A0A423WK44</accession>
<dbReference type="GO" id="GO:0005737">
    <property type="term" value="C:cytoplasm"/>
    <property type="evidence" value="ECO:0007669"/>
    <property type="project" value="UniProtKB-SubCell"/>
</dbReference>
<organism evidence="7 8">
    <name type="scientific">Cytospora schulzeri</name>
    <dbReference type="NCBI Taxonomy" id="448051"/>
    <lineage>
        <taxon>Eukaryota</taxon>
        <taxon>Fungi</taxon>
        <taxon>Dikarya</taxon>
        <taxon>Ascomycota</taxon>
        <taxon>Pezizomycotina</taxon>
        <taxon>Sordariomycetes</taxon>
        <taxon>Sordariomycetidae</taxon>
        <taxon>Diaporthales</taxon>
        <taxon>Cytosporaceae</taxon>
        <taxon>Cytospora</taxon>
    </lineage>
</organism>
<dbReference type="Gene3D" id="1.25.10.10">
    <property type="entry name" value="Leucine-rich Repeat Variant"/>
    <property type="match status" value="3"/>
</dbReference>
<feature type="compositionally biased region" description="Polar residues" evidence="6">
    <location>
        <begin position="786"/>
        <end position="795"/>
    </location>
</feature>